<reference evidence="3 4" key="1">
    <citation type="submission" date="2016-10" db="EMBL/GenBank/DDBJ databases">
        <authorList>
            <person name="de Groot N.N."/>
        </authorList>
    </citation>
    <scope>NUCLEOTIDE SEQUENCE [LARGE SCALE GENOMIC DNA]</scope>
    <source>
        <strain evidence="3 4">Vu-144</strain>
    </source>
</reference>
<dbReference type="Pfam" id="PF14690">
    <property type="entry name" value="Zn_ribbon_ISL3"/>
    <property type="match status" value="1"/>
</dbReference>
<sequence>MSVQLPWVINDVQIYHKNKLVEVSIGFARGNEFSCPECGLACSVHDSVTHRWRYLDFFDYRCYLTMNVPRVRCEKHGVLTLKETPWGRMGSHYSFMVEHEIMKLSSEMSMSALSKHIGEPDSNLWRVFKYYVFNAVHNDLDLSMLRRVAVDEKPQKRGHIYVTIFSDLDTGNVINVTEGRKKEVFSEFRAWLPKHGGDPEVIELFSMDMSVSYKAGRAEYFKEADEVYDRFHIKKG</sequence>
<feature type="domain" description="Transposase IS204/IS1001/IS1096/IS1165 zinc-finger" evidence="2">
    <location>
        <begin position="33"/>
        <end position="76"/>
    </location>
</feature>
<dbReference type="PANTHER" id="PTHR33498">
    <property type="entry name" value="TRANSPOSASE FOR INSERTION SEQUENCE ELEMENT IS1557"/>
    <property type="match status" value="1"/>
</dbReference>
<dbReference type="InterPro" id="IPR047951">
    <property type="entry name" value="Transpos_ISL3"/>
</dbReference>
<evidence type="ECO:0000259" key="1">
    <source>
        <dbReference type="Pfam" id="PF01610"/>
    </source>
</evidence>
<dbReference type="STRING" id="551991.SAMN05192529_11420"/>
<keyword evidence="4" id="KW-1185">Reference proteome</keyword>
<dbReference type="PANTHER" id="PTHR33498:SF1">
    <property type="entry name" value="TRANSPOSASE FOR INSERTION SEQUENCE ELEMENT IS1557"/>
    <property type="match status" value="1"/>
</dbReference>
<protein>
    <submittedName>
        <fullName evidence="3">Zinc-finger of transposase IS204/IS1001/IS1096/IS1165</fullName>
    </submittedName>
</protein>
<dbReference type="Proteomes" id="UP000199041">
    <property type="component" value="Unassembled WGS sequence"/>
</dbReference>
<keyword evidence="3" id="KW-0863">Zinc-finger</keyword>
<dbReference type="GO" id="GO:0008270">
    <property type="term" value="F:zinc ion binding"/>
    <property type="evidence" value="ECO:0007669"/>
    <property type="project" value="UniProtKB-KW"/>
</dbReference>
<keyword evidence="3" id="KW-0862">Zinc</keyword>
<dbReference type="Pfam" id="PF01610">
    <property type="entry name" value="DDE_Tnp_ISL3"/>
    <property type="match status" value="1"/>
</dbReference>
<dbReference type="InterPro" id="IPR002560">
    <property type="entry name" value="Transposase_DDE"/>
</dbReference>
<evidence type="ECO:0000259" key="2">
    <source>
        <dbReference type="Pfam" id="PF14690"/>
    </source>
</evidence>
<dbReference type="EMBL" id="FNQY01000014">
    <property type="protein sequence ID" value="SEA33318.1"/>
    <property type="molecule type" value="Genomic_DNA"/>
</dbReference>
<evidence type="ECO:0000313" key="4">
    <source>
        <dbReference type="Proteomes" id="UP000199041"/>
    </source>
</evidence>
<gene>
    <name evidence="3" type="ORF">SAMN05192529_11420</name>
</gene>
<proteinExistence type="predicted"/>
<evidence type="ECO:0000313" key="3">
    <source>
        <dbReference type="EMBL" id="SEA33318.1"/>
    </source>
</evidence>
<feature type="domain" description="Transposase IS204/IS1001/IS1096/IS1165 DDE" evidence="1">
    <location>
        <begin position="148"/>
        <end position="235"/>
    </location>
</feature>
<accession>A0A1H4AC18</accession>
<name>A0A1H4AC18_9BACT</name>
<dbReference type="OrthoDB" id="1428197at2"/>
<dbReference type="InterPro" id="IPR029261">
    <property type="entry name" value="Transposase_Znf"/>
</dbReference>
<dbReference type="RefSeq" id="WP_091398842.1">
    <property type="nucleotide sequence ID" value="NZ_FNQY01000014.1"/>
</dbReference>
<keyword evidence="3" id="KW-0479">Metal-binding</keyword>
<dbReference type="AlphaFoldDB" id="A0A1H4AC18"/>
<organism evidence="3 4">
    <name type="scientific">Arachidicoccus rhizosphaerae</name>
    <dbReference type="NCBI Taxonomy" id="551991"/>
    <lineage>
        <taxon>Bacteria</taxon>
        <taxon>Pseudomonadati</taxon>
        <taxon>Bacteroidota</taxon>
        <taxon>Chitinophagia</taxon>
        <taxon>Chitinophagales</taxon>
        <taxon>Chitinophagaceae</taxon>
        <taxon>Arachidicoccus</taxon>
    </lineage>
</organism>